<organism evidence="3 4">
    <name type="scientific">Glossina brevipalpis</name>
    <dbReference type="NCBI Taxonomy" id="37001"/>
    <lineage>
        <taxon>Eukaryota</taxon>
        <taxon>Metazoa</taxon>
        <taxon>Ecdysozoa</taxon>
        <taxon>Arthropoda</taxon>
        <taxon>Hexapoda</taxon>
        <taxon>Insecta</taxon>
        <taxon>Pterygota</taxon>
        <taxon>Neoptera</taxon>
        <taxon>Endopterygota</taxon>
        <taxon>Diptera</taxon>
        <taxon>Brachycera</taxon>
        <taxon>Muscomorpha</taxon>
        <taxon>Hippoboscoidea</taxon>
        <taxon>Glossinidae</taxon>
        <taxon>Glossina</taxon>
    </lineage>
</organism>
<dbReference type="EnsemblMetazoa" id="GBRI003158-RA">
    <property type="protein sequence ID" value="GBRI003158-PA"/>
    <property type="gene ID" value="GBRI003158"/>
</dbReference>
<dbReference type="STRING" id="37001.A0A1A9W1P2"/>
<evidence type="ECO:0000256" key="1">
    <source>
        <dbReference type="SAM" id="MobiDB-lite"/>
    </source>
</evidence>
<sequence>MVETATTTTITHVTSTTPVPPTPTTPTAHNISVATSSTATLASSSRQNDEVTRGIFNFKIFIFLLLLPLILFGIFLKHLLDYLFALNLKEKDVTGKVALVRSIIRVTRY</sequence>
<accession>A0A1A9W1P2</accession>
<keyword evidence="2" id="KW-1133">Transmembrane helix</keyword>
<evidence type="ECO:0000313" key="4">
    <source>
        <dbReference type="Proteomes" id="UP000091820"/>
    </source>
</evidence>
<proteinExistence type="predicted"/>
<feature type="transmembrane region" description="Helical" evidence="2">
    <location>
        <begin position="56"/>
        <end position="76"/>
    </location>
</feature>
<keyword evidence="2" id="KW-0812">Transmembrane</keyword>
<evidence type="ECO:0000256" key="2">
    <source>
        <dbReference type="SAM" id="Phobius"/>
    </source>
</evidence>
<keyword evidence="2" id="KW-0472">Membrane</keyword>
<reference evidence="4" key="1">
    <citation type="submission" date="2014-03" db="EMBL/GenBank/DDBJ databases">
        <authorList>
            <person name="Aksoy S."/>
            <person name="Warren W."/>
            <person name="Wilson R.K."/>
        </authorList>
    </citation>
    <scope>NUCLEOTIDE SEQUENCE [LARGE SCALE GENOMIC DNA]</scope>
    <source>
        <strain evidence="4">IAEA</strain>
    </source>
</reference>
<protein>
    <submittedName>
        <fullName evidence="3">Uncharacterized protein</fullName>
    </submittedName>
</protein>
<feature type="region of interest" description="Disordered" evidence="1">
    <location>
        <begin position="1"/>
        <end position="25"/>
    </location>
</feature>
<reference evidence="3" key="2">
    <citation type="submission" date="2020-05" db="UniProtKB">
        <authorList>
            <consortium name="EnsemblMetazoa"/>
        </authorList>
    </citation>
    <scope>IDENTIFICATION</scope>
    <source>
        <strain evidence="3">IAEA</strain>
    </source>
</reference>
<name>A0A1A9W1P2_9MUSC</name>
<dbReference type="AlphaFoldDB" id="A0A1A9W1P2"/>
<feature type="compositionally biased region" description="Low complexity" evidence="1">
    <location>
        <begin position="1"/>
        <end position="17"/>
    </location>
</feature>
<dbReference type="Proteomes" id="UP000091820">
    <property type="component" value="Unassembled WGS sequence"/>
</dbReference>
<dbReference type="VEuPathDB" id="VectorBase:GBRI003158"/>
<keyword evidence="4" id="KW-1185">Reference proteome</keyword>
<evidence type="ECO:0000313" key="3">
    <source>
        <dbReference type="EnsemblMetazoa" id="GBRI003158-PA"/>
    </source>
</evidence>